<name>E0TCZ0_PARBH</name>
<feature type="transmembrane region" description="Helical" evidence="1">
    <location>
        <begin position="385"/>
        <end position="409"/>
    </location>
</feature>
<keyword evidence="1" id="KW-1133">Transmembrane helix</keyword>
<feature type="transmembrane region" description="Helical" evidence="1">
    <location>
        <begin position="359"/>
        <end position="379"/>
    </location>
</feature>
<keyword evidence="3" id="KW-1185">Reference proteome</keyword>
<feature type="transmembrane region" description="Helical" evidence="1">
    <location>
        <begin position="430"/>
        <end position="450"/>
    </location>
</feature>
<organism evidence="2 3">
    <name type="scientific">Parvularcula bermudensis (strain ATCC BAA-594 / HTCC2503 / KCTC 12087)</name>
    <dbReference type="NCBI Taxonomy" id="314260"/>
    <lineage>
        <taxon>Bacteria</taxon>
        <taxon>Pseudomonadati</taxon>
        <taxon>Pseudomonadota</taxon>
        <taxon>Alphaproteobacteria</taxon>
        <taxon>Parvularculales</taxon>
        <taxon>Parvularculaceae</taxon>
        <taxon>Parvularcula</taxon>
    </lineage>
</organism>
<dbReference type="PANTHER" id="PTHR32063">
    <property type="match status" value="1"/>
</dbReference>
<sequence length="1034" mass="110737">MADHARGLPALAVKRPLLITVLNLLIVIAGAAAMFGIEIRELPDVDRPIVSVRANLPGGAPETIDAEVTSVLEGAVARVSGVREIRSSSEENNARMRIEFNPGVDLDNASADVREAVSRVTRELPDRAENIFVTKADEDADPIIDLAIISDVLPEDELTRIIETDIAPEILSVNGVAAVQEFGTRLRQMRVVIDPPRLNRFGFTVSDVADALRQAPFDVPAGSFRSQDQELIVRAEATAATPDLIKEVIIDQQIRVGDVADVILAPADAENLLRLDGTPIIGLGIVRQAQSNTIEISDAVAAKVAALNGRFEDLSIRVLSDEAVFIRTSVREVVTSLIFTVLIVVTTIWLFLGSGKATLIPSVAIPVALIGTISGIWLMGFSINLLTLLALVLATGLIVDDAIVVLENVQRQQSQGLKRHAAAAIGTQQVFFAVVATTAVLVAVFVPISFLPSTAGRLFREFGFVLAMAVIISSFVALTLAPAMAAQFKFVDDEVRDTRLVRVGRRLMKVYERGLDVSLRHPRAVVGISLLAAGLAAIGYLSLPSELVPPEDRGEVVIFATGPDGVGLSYMERQSDAIEDVLAPYRESGVIESLYTVVGRFDPNRILVNANLAPWEDRDLSQQDLIRELSPQMAAIPGARVSVFGRGSLDIGRGRRSGLEVALVGGDYDAIYQAARALSDAIDSQSEILSNPEISYQPTQPQLSVQIDRRRASDLGVPLDEISLTLRTMVGGEDLVDLNVQDQAIPILLESETRAIRKPSDLSNLFVRAESGALIPMSSLTTMVEEGVAAELDRVEQRRAIEVESDVATGVALADAVLEIERLAAETLPDGIEMRLQGEAETLQESSRDLMITYAFALLIVFLVLVAQFESLTSPIVVMLTVPFALAAAIYVLWLTGGSLNIYSQIGLILLIGLMAKNGILLVEFADQLRGEGRTVREAVREAALLRARPIMMTVISTALGAVPLILSGGAGAEARSAIGWVVFGGLGLAALFTLFLTPILYLGLSSLGGARLAASGALERELADAPGAERLAE</sequence>
<dbReference type="PRINTS" id="PR00702">
    <property type="entry name" value="ACRIFLAVINRP"/>
</dbReference>
<gene>
    <name evidence="2" type="ordered locus">PB2503_11644</name>
</gene>
<protein>
    <submittedName>
        <fullName evidence="2">RND family efflux transporter</fullName>
    </submittedName>
</protein>
<dbReference type="PANTHER" id="PTHR32063:SF14">
    <property type="entry name" value="BLL4319 PROTEIN"/>
    <property type="match status" value="1"/>
</dbReference>
<dbReference type="SUPFAM" id="SSF82866">
    <property type="entry name" value="Multidrug efflux transporter AcrB transmembrane domain"/>
    <property type="match status" value="2"/>
</dbReference>
<dbReference type="Gene3D" id="3.30.70.1320">
    <property type="entry name" value="Multidrug efflux transporter AcrB pore domain like"/>
    <property type="match status" value="1"/>
</dbReference>
<feature type="transmembrane region" description="Helical" evidence="1">
    <location>
        <begin position="333"/>
        <end position="352"/>
    </location>
</feature>
<dbReference type="Gene3D" id="1.20.1640.10">
    <property type="entry name" value="Multidrug efflux transporter AcrB transmembrane domain"/>
    <property type="match status" value="2"/>
</dbReference>
<dbReference type="OrthoDB" id="174266at2"/>
<dbReference type="RefSeq" id="WP_013301347.1">
    <property type="nucleotide sequence ID" value="NC_014414.1"/>
</dbReference>
<feature type="transmembrane region" description="Helical" evidence="1">
    <location>
        <begin position="979"/>
        <end position="1003"/>
    </location>
</feature>
<dbReference type="InterPro" id="IPR001036">
    <property type="entry name" value="Acrflvin-R"/>
</dbReference>
<dbReference type="Proteomes" id="UP000001302">
    <property type="component" value="Chromosome"/>
</dbReference>
<reference evidence="3" key="1">
    <citation type="submission" date="2010-08" db="EMBL/GenBank/DDBJ databases">
        <title>Genome sequence of Parvularcula bermudensis HTCC2503.</title>
        <authorList>
            <person name="Kang D.-M."/>
            <person name="Oh H.-M."/>
            <person name="Cho J.-C."/>
        </authorList>
    </citation>
    <scope>NUCLEOTIDE SEQUENCE [LARGE SCALE GENOMIC DNA]</scope>
    <source>
        <strain evidence="3">ATCC BAA-594 / HTCC2503 / KCTC 12087</strain>
    </source>
</reference>
<keyword evidence="1" id="KW-0812">Transmembrane</keyword>
<dbReference type="KEGG" id="pbr:PB2503_11644"/>
<feature type="transmembrane region" description="Helical" evidence="1">
    <location>
        <begin position="524"/>
        <end position="543"/>
    </location>
</feature>
<proteinExistence type="predicted"/>
<evidence type="ECO:0000256" key="1">
    <source>
        <dbReference type="SAM" id="Phobius"/>
    </source>
</evidence>
<dbReference type="Gene3D" id="3.30.70.1430">
    <property type="entry name" value="Multidrug efflux transporter AcrB pore domain"/>
    <property type="match status" value="2"/>
</dbReference>
<dbReference type="HOGENOM" id="CLU_002755_1_2_5"/>
<evidence type="ECO:0000313" key="3">
    <source>
        <dbReference type="Proteomes" id="UP000001302"/>
    </source>
</evidence>
<feature type="transmembrane region" description="Helical" evidence="1">
    <location>
        <begin position="902"/>
        <end position="923"/>
    </location>
</feature>
<dbReference type="eggNOG" id="COG0841">
    <property type="taxonomic scope" value="Bacteria"/>
</dbReference>
<feature type="transmembrane region" description="Helical" evidence="1">
    <location>
        <begin position="851"/>
        <end position="869"/>
    </location>
</feature>
<dbReference type="STRING" id="314260.PB2503_11644"/>
<dbReference type="SUPFAM" id="SSF82693">
    <property type="entry name" value="Multidrug efflux transporter AcrB pore domain, PN1, PN2, PC1 and PC2 subdomains"/>
    <property type="match status" value="4"/>
</dbReference>
<dbReference type="GO" id="GO:0005886">
    <property type="term" value="C:plasma membrane"/>
    <property type="evidence" value="ECO:0007669"/>
    <property type="project" value="TreeGrafter"/>
</dbReference>
<dbReference type="EMBL" id="CP002156">
    <property type="protein sequence ID" value="ADM10373.1"/>
    <property type="molecule type" value="Genomic_DNA"/>
</dbReference>
<feature type="transmembrane region" description="Helical" evidence="1">
    <location>
        <begin position="944"/>
        <end position="967"/>
    </location>
</feature>
<accession>E0TCZ0</accession>
<dbReference type="InterPro" id="IPR027463">
    <property type="entry name" value="AcrB_DN_DC_subdom"/>
</dbReference>
<dbReference type="SUPFAM" id="SSF82714">
    <property type="entry name" value="Multidrug efflux transporter AcrB TolC docking domain, DN and DC subdomains"/>
    <property type="match status" value="2"/>
</dbReference>
<dbReference type="GO" id="GO:0042910">
    <property type="term" value="F:xenobiotic transmembrane transporter activity"/>
    <property type="evidence" value="ECO:0007669"/>
    <property type="project" value="TreeGrafter"/>
</dbReference>
<feature type="transmembrane region" description="Helical" evidence="1">
    <location>
        <begin position="876"/>
        <end position="896"/>
    </location>
</feature>
<evidence type="ECO:0000313" key="2">
    <source>
        <dbReference type="EMBL" id="ADM10373.1"/>
    </source>
</evidence>
<reference evidence="2 3" key="2">
    <citation type="journal article" date="2011" name="J. Bacteriol.">
        <title>Complete genome sequence of strain HTCC2503T of Parvularcula bermudensis, the type species of the order "Parvularculales" in the class Alphaproteobacteria.</title>
        <authorList>
            <person name="Oh H.M."/>
            <person name="Kang I."/>
            <person name="Vergin K.L."/>
            <person name="Kang D."/>
            <person name="Rhee K.H."/>
            <person name="Giovannoni S.J."/>
            <person name="Cho J.C."/>
        </authorList>
    </citation>
    <scope>NUCLEOTIDE SEQUENCE [LARGE SCALE GENOMIC DNA]</scope>
    <source>
        <strain evidence="3">ATCC BAA-594 / HTCC2503 / KCTC 12087</strain>
    </source>
</reference>
<feature type="transmembrane region" description="Helical" evidence="1">
    <location>
        <begin position="462"/>
        <end position="481"/>
    </location>
</feature>
<keyword evidence="1" id="KW-0472">Membrane</keyword>
<dbReference type="Pfam" id="PF00873">
    <property type="entry name" value="ACR_tran"/>
    <property type="match status" value="1"/>
</dbReference>
<dbReference type="AlphaFoldDB" id="E0TCZ0"/>
<dbReference type="Gene3D" id="3.30.2090.10">
    <property type="entry name" value="Multidrug efflux transporter AcrB TolC docking domain, DN and DC subdomains"/>
    <property type="match status" value="2"/>
</dbReference>
<dbReference type="Gene3D" id="3.30.70.1440">
    <property type="entry name" value="Multidrug efflux transporter AcrB pore domain"/>
    <property type="match status" value="1"/>
</dbReference>
<feature type="transmembrane region" description="Helical" evidence="1">
    <location>
        <begin position="16"/>
        <end position="37"/>
    </location>
</feature>